<dbReference type="PANTHER" id="PTHR23416:SF23">
    <property type="entry name" value="ACETYLTRANSFERASE C18B11.09C-RELATED"/>
    <property type="match status" value="1"/>
</dbReference>
<dbReference type="InterPro" id="IPR051159">
    <property type="entry name" value="Hexapeptide_acetyltransf"/>
</dbReference>
<comment type="similarity">
    <text evidence="1">Belongs to the transferase hexapeptide repeat family.</text>
</comment>
<evidence type="ECO:0000256" key="2">
    <source>
        <dbReference type="ARBA" id="ARBA00022679"/>
    </source>
</evidence>
<dbReference type="SUPFAM" id="SSF51161">
    <property type="entry name" value="Trimeric LpxA-like enzymes"/>
    <property type="match status" value="1"/>
</dbReference>
<gene>
    <name evidence="4" type="ORF">GCM10010406_08690</name>
</gene>
<evidence type="ECO:0000256" key="1">
    <source>
        <dbReference type="ARBA" id="ARBA00007274"/>
    </source>
</evidence>
<proteinExistence type="inferred from homology"/>
<protein>
    <submittedName>
        <fullName evidence="4">Sugar O-acetyltransferase</fullName>
    </submittedName>
</protein>
<sequence length="198" mass="21165">MTRAHLASLLPSGQYYNAAGKELQPYRSRCAGLLDRLNTTALEDHEGRAPLLEELLGGMGEQCWVMPRFLCEFGLNIALGDRALVNWDVTMLDSAPITFGDDVLIGPRCQFYSSDHPFDAGMRRAMWEIAQPITVGNSVWFGGGAIVLPGVTVGDGAIIGAGSVVTRDVPAGVLAVGNPARVLREVEEGDREVGGGRP</sequence>
<dbReference type="SMART" id="SM01266">
    <property type="entry name" value="Mac"/>
    <property type="match status" value="1"/>
</dbReference>
<evidence type="ECO:0000313" key="5">
    <source>
        <dbReference type="Proteomes" id="UP001501358"/>
    </source>
</evidence>
<dbReference type="InterPro" id="IPR024688">
    <property type="entry name" value="Mac_dom"/>
</dbReference>
<evidence type="ECO:0000259" key="3">
    <source>
        <dbReference type="SMART" id="SM01266"/>
    </source>
</evidence>
<dbReference type="PANTHER" id="PTHR23416">
    <property type="entry name" value="SIALIC ACID SYNTHASE-RELATED"/>
    <property type="match status" value="1"/>
</dbReference>
<evidence type="ECO:0000313" key="4">
    <source>
        <dbReference type="EMBL" id="GAA2474834.1"/>
    </source>
</evidence>
<dbReference type="CDD" id="cd03357">
    <property type="entry name" value="LbH_MAT_GAT"/>
    <property type="match status" value="1"/>
</dbReference>
<dbReference type="InterPro" id="IPR001451">
    <property type="entry name" value="Hexapep"/>
</dbReference>
<keyword evidence="5" id="KW-1185">Reference proteome</keyword>
<dbReference type="InterPro" id="IPR011004">
    <property type="entry name" value="Trimer_LpxA-like_sf"/>
</dbReference>
<organism evidence="4 5">
    <name type="scientific">Streptomyces thermolineatus</name>
    <dbReference type="NCBI Taxonomy" id="44033"/>
    <lineage>
        <taxon>Bacteria</taxon>
        <taxon>Bacillati</taxon>
        <taxon>Actinomycetota</taxon>
        <taxon>Actinomycetes</taxon>
        <taxon>Kitasatosporales</taxon>
        <taxon>Streptomycetaceae</taxon>
        <taxon>Streptomyces</taxon>
    </lineage>
</organism>
<keyword evidence="2" id="KW-0808">Transferase</keyword>
<dbReference type="Gene3D" id="2.160.10.10">
    <property type="entry name" value="Hexapeptide repeat proteins"/>
    <property type="match status" value="1"/>
</dbReference>
<reference evidence="4 5" key="1">
    <citation type="journal article" date="2019" name="Int. J. Syst. Evol. Microbiol.">
        <title>The Global Catalogue of Microorganisms (GCM) 10K type strain sequencing project: providing services to taxonomists for standard genome sequencing and annotation.</title>
        <authorList>
            <consortium name="The Broad Institute Genomics Platform"/>
            <consortium name="The Broad Institute Genome Sequencing Center for Infectious Disease"/>
            <person name="Wu L."/>
            <person name="Ma J."/>
        </authorList>
    </citation>
    <scope>NUCLEOTIDE SEQUENCE [LARGE SCALE GENOMIC DNA]</scope>
    <source>
        <strain evidence="4 5">JCM 6307</strain>
    </source>
</reference>
<dbReference type="Pfam" id="PF12464">
    <property type="entry name" value="Mac"/>
    <property type="match status" value="1"/>
</dbReference>
<name>A0ABN3L3B4_9ACTN</name>
<dbReference type="Pfam" id="PF00132">
    <property type="entry name" value="Hexapep"/>
    <property type="match status" value="1"/>
</dbReference>
<comment type="caution">
    <text evidence="4">The sequence shown here is derived from an EMBL/GenBank/DDBJ whole genome shotgun (WGS) entry which is preliminary data.</text>
</comment>
<dbReference type="Proteomes" id="UP001501358">
    <property type="component" value="Unassembled WGS sequence"/>
</dbReference>
<feature type="domain" description="Maltose/galactoside acetyltransferase" evidence="3">
    <location>
        <begin position="10"/>
        <end position="61"/>
    </location>
</feature>
<dbReference type="EMBL" id="BAAATA010000003">
    <property type="protein sequence ID" value="GAA2474834.1"/>
    <property type="molecule type" value="Genomic_DNA"/>
</dbReference>
<accession>A0ABN3L3B4</accession>